<dbReference type="EMBL" id="CP117451">
    <property type="protein sequence ID" value="WLG98849.1"/>
    <property type="molecule type" value="Genomic_DNA"/>
</dbReference>
<dbReference type="InterPro" id="IPR007138">
    <property type="entry name" value="ABM_dom"/>
</dbReference>
<keyword evidence="3" id="KW-1185">Reference proteome</keyword>
<feature type="domain" description="ABM" evidence="1">
    <location>
        <begin position="19"/>
        <end position="75"/>
    </location>
</feature>
<sequence length="101" mass="11367">MLINAVSTLEIEIAECNVSAVKYCVENYISRFEKMPGCLAYGLTNSALRPNFWLLSGYWESKEAMRTHFAASELNAMIWMIGRRALGVRFSSYFPQTGGEG</sequence>
<gene>
    <name evidence="2" type="ORF">PSH92_15790</name>
</gene>
<evidence type="ECO:0000313" key="2">
    <source>
        <dbReference type="EMBL" id="WLG98849.1"/>
    </source>
</evidence>
<dbReference type="RefSeq" id="WP_305467269.1">
    <property type="nucleotide sequence ID" value="NZ_CP117451.1"/>
</dbReference>
<keyword evidence="2" id="KW-0503">Monooxygenase</keyword>
<dbReference type="Pfam" id="PF03992">
    <property type="entry name" value="ABM"/>
    <property type="match status" value="1"/>
</dbReference>
<dbReference type="Proteomes" id="UP001224838">
    <property type="component" value="Chromosome"/>
</dbReference>
<keyword evidence="2" id="KW-0560">Oxidoreductase</keyword>
<protein>
    <submittedName>
        <fullName evidence="2">Antibiotic biosynthesis monooxygenase</fullName>
    </submittedName>
</protein>
<name>A0ABY9F6W5_9PSED</name>
<dbReference type="GO" id="GO:0004497">
    <property type="term" value="F:monooxygenase activity"/>
    <property type="evidence" value="ECO:0007669"/>
    <property type="project" value="UniProtKB-KW"/>
</dbReference>
<evidence type="ECO:0000259" key="1">
    <source>
        <dbReference type="Pfam" id="PF03992"/>
    </source>
</evidence>
<organism evidence="2 3">
    <name type="scientific">Pseudomonas beijingensis</name>
    <dbReference type="NCBI Taxonomy" id="2954101"/>
    <lineage>
        <taxon>Bacteria</taxon>
        <taxon>Pseudomonadati</taxon>
        <taxon>Pseudomonadota</taxon>
        <taxon>Gammaproteobacteria</taxon>
        <taxon>Pseudomonadales</taxon>
        <taxon>Pseudomonadaceae</taxon>
        <taxon>Pseudomonas</taxon>
    </lineage>
</organism>
<accession>A0ABY9F6W5</accession>
<dbReference type="Gene3D" id="3.30.70.100">
    <property type="match status" value="1"/>
</dbReference>
<proteinExistence type="predicted"/>
<dbReference type="InterPro" id="IPR011008">
    <property type="entry name" value="Dimeric_a/b-barrel"/>
</dbReference>
<dbReference type="SUPFAM" id="SSF54909">
    <property type="entry name" value="Dimeric alpha+beta barrel"/>
    <property type="match status" value="1"/>
</dbReference>
<evidence type="ECO:0000313" key="3">
    <source>
        <dbReference type="Proteomes" id="UP001224838"/>
    </source>
</evidence>
<reference evidence="2 3" key="1">
    <citation type="submission" date="2023-02" db="EMBL/GenBank/DDBJ databases">
        <title>Evolution of Hrp T3SS in non-pathogenic Pseudomonas fluorescens.</title>
        <authorList>
            <person name="Liao K."/>
            <person name="Wei H."/>
            <person name="Gu Y."/>
        </authorList>
    </citation>
    <scope>NUCLEOTIDE SEQUENCE [LARGE SCALE GENOMIC DNA]</scope>
    <source>
        <strain evidence="2 3">FP2034</strain>
    </source>
</reference>